<dbReference type="EMBL" id="ANNJ01000005">
    <property type="protein sequence ID" value="ERJ32208.1"/>
    <property type="molecule type" value="Genomic_DNA"/>
</dbReference>
<evidence type="ECO:0000313" key="1">
    <source>
        <dbReference type="EMBL" id="ERJ32208.1"/>
    </source>
</evidence>
<proteinExistence type="predicted"/>
<dbReference type="Proteomes" id="UP000016625">
    <property type="component" value="Unassembled WGS sequence"/>
</dbReference>
<evidence type="ECO:0000313" key="2">
    <source>
        <dbReference type="Proteomes" id="UP000016625"/>
    </source>
</evidence>
<gene>
    <name evidence="1" type="ORF">UNSW2_526</name>
</gene>
<name>U2H1Z6_9BACT</name>
<organism evidence="1 2">
    <name type="scientific">Campylobacter concisus UNSW2</name>
    <dbReference type="NCBI Taxonomy" id="1242965"/>
    <lineage>
        <taxon>Bacteria</taxon>
        <taxon>Pseudomonadati</taxon>
        <taxon>Campylobacterota</taxon>
        <taxon>Epsilonproteobacteria</taxon>
        <taxon>Campylobacterales</taxon>
        <taxon>Campylobacteraceae</taxon>
        <taxon>Campylobacter</taxon>
    </lineage>
</organism>
<protein>
    <submittedName>
        <fullName evidence="1">Uncharacterized protein</fullName>
    </submittedName>
</protein>
<sequence>MELLCKAISLLCSLAASIEMAFKAFKFRADAEFIFEEMIDISLFAFKFMLPLFVNSDEEVRFNFDKECISIDLLSPPKPFLLV</sequence>
<dbReference type="PATRIC" id="fig|1242965.3.peg.962"/>
<accession>U2H1Z6</accession>
<reference evidence="1 2" key="1">
    <citation type="journal article" date="2013" name="BMC Genomics">
        <title>Comparative genomics of Campylobacter concisus isolates reveals genetic diversity and provides insights into disease association.</title>
        <authorList>
            <person name="Deshpande N.P."/>
            <person name="Kaakoush N.O."/>
            <person name="Wilkins M.R."/>
            <person name="Mitchell H.M."/>
        </authorList>
    </citation>
    <scope>NUCLEOTIDE SEQUENCE [LARGE SCALE GENOMIC DNA]</scope>
    <source>
        <strain evidence="1 2">UNSW2</strain>
    </source>
</reference>
<dbReference type="AlphaFoldDB" id="U2H1Z6"/>
<comment type="caution">
    <text evidence="1">The sequence shown here is derived from an EMBL/GenBank/DDBJ whole genome shotgun (WGS) entry which is preliminary data.</text>
</comment>